<organism evidence="2">
    <name type="scientific">freshwater metagenome</name>
    <dbReference type="NCBI Taxonomy" id="449393"/>
    <lineage>
        <taxon>unclassified sequences</taxon>
        <taxon>metagenomes</taxon>
        <taxon>ecological metagenomes</taxon>
    </lineage>
</organism>
<dbReference type="Pfam" id="PF05168">
    <property type="entry name" value="HEPN"/>
    <property type="match status" value="1"/>
</dbReference>
<proteinExistence type="predicted"/>
<reference evidence="2" key="1">
    <citation type="submission" date="2020-05" db="EMBL/GenBank/DDBJ databases">
        <authorList>
            <person name="Chiriac C."/>
            <person name="Salcher M."/>
            <person name="Ghai R."/>
            <person name="Kavagutti S V."/>
        </authorList>
    </citation>
    <scope>NUCLEOTIDE SEQUENCE</scope>
</reference>
<dbReference type="InterPro" id="IPR007842">
    <property type="entry name" value="HEPN_dom"/>
</dbReference>
<evidence type="ECO:0000259" key="1">
    <source>
        <dbReference type="Pfam" id="PF05168"/>
    </source>
</evidence>
<gene>
    <name evidence="2" type="ORF">UFOPK3772_01505</name>
</gene>
<dbReference type="EMBL" id="CAFBNE010000043">
    <property type="protein sequence ID" value="CAB4950438.1"/>
    <property type="molecule type" value="Genomic_DNA"/>
</dbReference>
<dbReference type="AlphaFoldDB" id="A0A6J7K3E5"/>
<protein>
    <submittedName>
        <fullName evidence="2">Unannotated protein</fullName>
    </submittedName>
</protein>
<evidence type="ECO:0000313" key="2">
    <source>
        <dbReference type="EMBL" id="CAB4950438.1"/>
    </source>
</evidence>
<accession>A0A6J7K3E5</accession>
<feature type="domain" description="HEPN" evidence="1">
    <location>
        <begin position="8"/>
        <end position="120"/>
    </location>
</feature>
<sequence>MTALSDARVHLRKARQFLESAHLSHGNELHDAAASSAVVSGINSKDALCLAVTGTTSKSEDHTRAVKELRESGPTGAALAPTFSRLLGLKTPSQYLAMETVASQAEKAIEWAQRMHDAAETVVR</sequence>
<name>A0A6J7K3E5_9ZZZZ</name>
<dbReference type="Gene3D" id="1.20.120.330">
    <property type="entry name" value="Nucleotidyltransferases domain 2"/>
    <property type="match status" value="1"/>
</dbReference>